<dbReference type="EMBL" id="AZGI01000005">
    <property type="protein sequence ID" value="KRM40956.1"/>
    <property type="molecule type" value="Genomic_DNA"/>
</dbReference>
<sequence>MTEEIKKFFTLKNDDDIITSRTDLDLINRPDQKVWVMNHIFINPDNHNEHEISILMEKVVKFVKDSNKQVWPLDPIAIKYFKKHPEFKNIWYHKPFNF</sequence>
<dbReference type="AlphaFoldDB" id="A0A0R1YP15"/>
<dbReference type="Gene3D" id="3.40.630.30">
    <property type="match status" value="1"/>
</dbReference>
<gene>
    <name evidence="1" type="ORF">FC39_GL001600</name>
</gene>
<name>A0A0R1YP15_9LACO</name>
<dbReference type="Proteomes" id="UP000051223">
    <property type="component" value="Unassembled WGS sequence"/>
</dbReference>
<comment type="caution">
    <text evidence="1">The sequence shown here is derived from an EMBL/GenBank/DDBJ whole genome shotgun (WGS) entry which is preliminary data.</text>
</comment>
<dbReference type="OrthoDB" id="2299199at2"/>
<evidence type="ECO:0008006" key="3">
    <source>
        <dbReference type="Google" id="ProtNLM"/>
    </source>
</evidence>
<keyword evidence="2" id="KW-1185">Reference proteome</keyword>
<accession>A0A0R1YP15</accession>
<reference evidence="1 2" key="1">
    <citation type="journal article" date="2015" name="Genome Announc.">
        <title>Expanding the biotechnology potential of lactobacilli through comparative genomics of 213 strains and associated genera.</title>
        <authorList>
            <person name="Sun Z."/>
            <person name="Harris H.M."/>
            <person name="McCann A."/>
            <person name="Guo C."/>
            <person name="Argimon S."/>
            <person name="Zhang W."/>
            <person name="Yang X."/>
            <person name="Jeffery I.B."/>
            <person name="Cooney J.C."/>
            <person name="Kagawa T.F."/>
            <person name="Liu W."/>
            <person name="Song Y."/>
            <person name="Salvetti E."/>
            <person name="Wrobel A."/>
            <person name="Rasinkangas P."/>
            <person name="Parkhill J."/>
            <person name="Rea M.C."/>
            <person name="O'Sullivan O."/>
            <person name="Ritari J."/>
            <person name="Douillard F.P."/>
            <person name="Paul Ross R."/>
            <person name="Yang R."/>
            <person name="Briner A.E."/>
            <person name="Felis G.E."/>
            <person name="de Vos W.M."/>
            <person name="Barrangou R."/>
            <person name="Klaenhammer T.R."/>
            <person name="Caufield P.W."/>
            <person name="Cui Y."/>
            <person name="Zhang H."/>
            <person name="O'Toole P.W."/>
        </authorList>
    </citation>
    <scope>NUCLEOTIDE SEQUENCE [LARGE SCALE GENOMIC DNA]</scope>
    <source>
        <strain evidence="1 2">DSM 5661</strain>
    </source>
</reference>
<dbReference type="STRING" id="1423754.FC39_GL001600"/>
<evidence type="ECO:0000313" key="2">
    <source>
        <dbReference type="Proteomes" id="UP000051223"/>
    </source>
</evidence>
<dbReference type="RefSeq" id="WP_025080062.1">
    <property type="nucleotide sequence ID" value="NZ_AZGI01000005.1"/>
</dbReference>
<organism evidence="1 2">
    <name type="scientific">Lactobacillus hamsteri DSM 5661 = JCM 6256</name>
    <dbReference type="NCBI Taxonomy" id="1423754"/>
    <lineage>
        <taxon>Bacteria</taxon>
        <taxon>Bacillati</taxon>
        <taxon>Bacillota</taxon>
        <taxon>Bacilli</taxon>
        <taxon>Lactobacillales</taxon>
        <taxon>Lactobacillaceae</taxon>
        <taxon>Lactobacillus</taxon>
    </lineage>
</organism>
<dbReference type="eggNOG" id="ENOG5032KXS">
    <property type="taxonomic scope" value="Bacteria"/>
</dbReference>
<dbReference type="PATRIC" id="fig|1423754.3.peg.1645"/>
<dbReference type="InterPro" id="IPR016181">
    <property type="entry name" value="Acyl_CoA_acyltransferase"/>
</dbReference>
<proteinExistence type="predicted"/>
<dbReference type="SUPFAM" id="SSF55729">
    <property type="entry name" value="Acyl-CoA N-acyltransferases (Nat)"/>
    <property type="match status" value="1"/>
</dbReference>
<protein>
    <recommendedName>
        <fullName evidence="3">N-acetyltransferase domain-containing protein</fullName>
    </recommendedName>
</protein>
<evidence type="ECO:0000313" key="1">
    <source>
        <dbReference type="EMBL" id="KRM40956.1"/>
    </source>
</evidence>